<protein>
    <recommendedName>
        <fullName evidence="3">DNA-binding protein</fullName>
    </recommendedName>
</protein>
<sequence length="73" mass="8386">MAKPVRAAVGDKWIRCNFCQGDQFRDREVKLNSSGMEFLNLGWANESATALICWTCGYVHLFANRNIELYKVK</sequence>
<evidence type="ECO:0000313" key="2">
    <source>
        <dbReference type="Proteomes" id="UP001220022"/>
    </source>
</evidence>
<evidence type="ECO:0008006" key="3">
    <source>
        <dbReference type="Google" id="ProtNLM"/>
    </source>
</evidence>
<gene>
    <name evidence="1" type="ORF">P2L57_07455</name>
</gene>
<evidence type="ECO:0000313" key="1">
    <source>
        <dbReference type="EMBL" id="MDF2255563.1"/>
    </source>
</evidence>
<dbReference type="EMBL" id="JARHTQ010000004">
    <property type="protein sequence ID" value="MDF2255563.1"/>
    <property type="molecule type" value="Genomic_DNA"/>
</dbReference>
<keyword evidence="2" id="KW-1185">Reference proteome</keyword>
<accession>A0ABT5YVD4</accession>
<name>A0ABT5YVD4_9ACTN</name>
<dbReference type="Proteomes" id="UP001220022">
    <property type="component" value="Unassembled WGS sequence"/>
</dbReference>
<organism evidence="1 2">
    <name type="scientific">Streptantibioticus ferralitis</name>
    <dbReference type="NCBI Taxonomy" id="236510"/>
    <lineage>
        <taxon>Bacteria</taxon>
        <taxon>Bacillati</taxon>
        <taxon>Actinomycetota</taxon>
        <taxon>Actinomycetes</taxon>
        <taxon>Kitasatosporales</taxon>
        <taxon>Streptomycetaceae</taxon>
        <taxon>Streptantibioticus</taxon>
    </lineage>
</organism>
<reference evidence="1 2" key="1">
    <citation type="submission" date="2023-03" db="EMBL/GenBank/DDBJ databases">
        <title>Draft genome sequence of type strain Streptomyces ferralitis JCM 14344.</title>
        <authorList>
            <person name="Klaysubun C."/>
            <person name="Duangmal K."/>
        </authorList>
    </citation>
    <scope>NUCLEOTIDE SEQUENCE [LARGE SCALE GENOMIC DNA]</scope>
    <source>
        <strain evidence="1 2">JCM 14344</strain>
    </source>
</reference>
<dbReference type="RefSeq" id="WP_275810255.1">
    <property type="nucleotide sequence ID" value="NZ_BAAANM010000017.1"/>
</dbReference>
<comment type="caution">
    <text evidence="1">The sequence shown here is derived from an EMBL/GenBank/DDBJ whole genome shotgun (WGS) entry which is preliminary data.</text>
</comment>
<proteinExistence type="predicted"/>